<keyword evidence="2" id="KW-1185">Reference proteome</keyword>
<comment type="caution">
    <text evidence="1">The sequence shown here is derived from an EMBL/GenBank/DDBJ whole genome shotgun (WGS) entry which is preliminary data.</text>
</comment>
<organism evidence="1 2">
    <name type="scientific">Botrytis galanthina</name>
    <dbReference type="NCBI Taxonomy" id="278940"/>
    <lineage>
        <taxon>Eukaryota</taxon>
        <taxon>Fungi</taxon>
        <taxon>Dikarya</taxon>
        <taxon>Ascomycota</taxon>
        <taxon>Pezizomycotina</taxon>
        <taxon>Leotiomycetes</taxon>
        <taxon>Helotiales</taxon>
        <taxon>Sclerotiniaceae</taxon>
        <taxon>Botrytis</taxon>
    </lineage>
</organism>
<reference evidence="1 2" key="1">
    <citation type="submission" date="2017-12" db="EMBL/GenBank/DDBJ databases">
        <title>Comparative genomics of Botrytis spp.</title>
        <authorList>
            <person name="Valero-Jimenez C.A."/>
            <person name="Tapia P."/>
            <person name="Veloso J."/>
            <person name="Silva-Moreno E."/>
            <person name="Staats M."/>
            <person name="Valdes J.H."/>
            <person name="Van Kan J.A.L."/>
        </authorList>
    </citation>
    <scope>NUCLEOTIDE SEQUENCE [LARGE SCALE GENOMIC DNA]</scope>
    <source>
        <strain evidence="1 2">MUCL435</strain>
    </source>
</reference>
<dbReference type="EMBL" id="PQXL01000079">
    <property type="protein sequence ID" value="THV52435.1"/>
    <property type="molecule type" value="Genomic_DNA"/>
</dbReference>
<gene>
    <name evidence="1" type="ORF">BGAL_0079g00210</name>
</gene>
<dbReference type="AlphaFoldDB" id="A0A4S8R818"/>
<dbReference type="Proteomes" id="UP000308671">
    <property type="component" value="Unassembled WGS sequence"/>
</dbReference>
<sequence length="126" mass="14574">MTSKLAVIVGQDLEFWTEKKLQVLELWFGIEIWEDLEEPQLWRDDSRSPAFFKQDLPDTRKVSMSYKTPRIQDRSFDSCGAKFGGKFKQKDENTVNERTFYISHSDSKPVAATELQGSSNAAKYPM</sequence>
<dbReference type="OrthoDB" id="10555706at2759"/>
<accession>A0A4S8R818</accession>
<proteinExistence type="predicted"/>
<protein>
    <submittedName>
        <fullName evidence="1">Uncharacterized protein</fullName>
    </submittedName>
</protein>
<evidence type="ECO:0000313" key="1">
    <source>
        <dbReference type="EMBL" id="THV52435.1"/>
    </source>
</evidence>
<name>A0A4S8R818_9HELO</name>
<evidence type="ECO:0000313" key="2">
    <source>
        <dbReference type="Proteomes" id="UP000308671"/>
    </source>
</evidence>